<reference evidence="1 2" key="1">
    <citation type="submission" date="2016-10" db="EMBL/GenBank/DDBJ databases">
        <authorList>
            <person name="Varghese N."/>
            <person name="Submissions S."/>
        </authorList>
    </citation>
    <scope>NUCLEOTIDE SEQUENCE [LARGE SCALE GENOMIC DNA]</scope>
    <source>
        <strain evidence="1 2">DSM 16733</strain>
    </source>
</reference>
<keyword evidence="2" id="KW-1185">Reference proteome</keyword>
<sequence length="36" mass="4253">MLTIEMAYKKGGGNMTVQGLHQARAERLRQWRVMQY</sequence>
<dbReference type="EMBL" id="LT629790">
    <property type="protein sequence ID" value="SDU67143.1"/>
    <property type="molecule type" value="Genomic_DNA"/>
</dbReference>
<dbReference type="Proteomes" id="UP000183772">
    <property type="component" value="Chromosome I"/>
</dbReference>
<organism evidence="1 2">
    <name type="scientific">Pseudomonas mediterranea</name>
    <dbReference type="NCBI Taxonomy" id="183795"/>
    <lineage>
        <taxon>Bacteria</taxon>
        <taxon>Pseudomonadati</taxon>
        <taxon>Pseudomonadota</taxon>
        <taxon>Gammaproteobacteria</taxon>
        <taxon>Pseudomonadales</taxon>
        <taxon>Pseudomonadaceae</taxon>
        <taxon>Pseudomonas</taxon>
    </lineage>
</organism>
<protein>
    <recommendedName>
        <fullName evidence="3">Integrase</fullName>
    </recommendedName>
</protein>
<evidence type="ECO:0000313" key="2">
    <source>
        <dbReference type="Proteomes" id="UP000183772"/>
    </source>
</evidence>
<gene>
    <name evidence="1" type="ORF">SAMN05216476_4180</name>
</gene>
<proteinExistence type="predicted"/>
<name>A0AAX2DFM6_9PSED</name>
<accession>A0AAX2DFM6</accession>
<evidence type="ECO:0000313" key="1">
    <source>
        <dbReference type="EMBL" id="SDU67143.1"/>
    </source>
</evidence>
<evidence type="ECO:0008006" key="3">
    <source>
        <dbReference type="Google" id="ProtNLM"/>
    </source>
</evidence>
<dbReference type="AlphaFoldDB" id="A0AAX2DFM6"/>